<accession>A0ABV6ST36</accession>
<organism evidence="2 3">
    <name type="scientific">Azorhizophilus paspali</name>
    <name type="common">Azotobacter paspali</name>
    <dbReference type="NCBI Taxonomy" id="69963"/>
    <lineage>
        <taxon>Bacteria</taxon>
        <taxon>Pseudomonadati</taxon>
        <taxon>Pseudomonadota</taxon>
        <taxon>Gammaproteobacteria</taxon>
        <taxon>Pseudomonadales</taxon>
        <taxon>Pseudomonadaceae</taxon>
        <taxon>Azorhizophilus</taxon>
    </lineage>
</organism>
<dbReference type="Proteomes" id="UP001589891">
    <property type="component" value="Unassembled WGS sequence"/>
</dbReference>
<dbReference type="EMBL" id="JBHLSS010000119">
    <property type="protein sequence ID" value="MFC0711480.1"/>
    <property type="molecule type" value="Genomic_DNA"/>
</dbReference>
<feature type="compositionally biased region" description="Basic residues" evidence="1">
    <location>
        <begin position="119"/>
        <end position="128"/>
    </location>
</feature>
<proteinExistence type="predicted"/>
<protein>
    <recommendedName>
        <fullName evidence="4">YdhG-like domain-containing protein</fullName>
    </recommendedName>
</protein>
<name>A0ABV6ST36_AZOPA</name>
<evidence type="ECO:0008006" key="4">
    <source>
        <dbReference type="Google" id="ProtNLM"/>
    </source>
</evidence>
<dbReference type="RefSeq" id="WP_377968990.1">
    <property type="nucleotide sequence ID" value="NZ_JBHUKG010000001.1"/>
</dbReference>
<keyword evidence="3" id="KW-1185">Reference proteome</keyword>
<feature type="region of interest" description="Disordered" evidence="1">
    <location>
        <begin position="119"/>
        <end position="142"/>
    </location>
</feature>
<evidence type="ECO:0000256" key="1">
    <source>
        <dbReference type="SAM" id="MobiDB-lite"/>
    </source>
</evidence>
<gene>
    <name evidence="2" type="ORF">ACFFGX_18655</name>
</gene>
<evidence type="ECO:0000313" key="3">
    <source>
        <dbReference type="Proteomes" id="UP001589891"/>
    </source>
</evidence>
<evidence type="ECO:0000313" key="2">
    <source>
        <dbReference type="EMBL" id="MFC0711480.1"/>
    </source>
</evidence>
<reference evidence="2 3" key="1">
    <citation type="submission" date="2024-09" db="EMBL/GenBank/DDBJ databases">
        <authorList>
            <person name="Sun Q."/>
            <person name="Mori K."/>
        </authorList>
    </citation>
    <scope>NUCLEOTIDE SEQUENCE [LARGE SCALE GENOMIC DNA]</scope>
    <source>
        <strain evidence="2 3">NCAIM B.01794</strain>
    </source>
</reference>
<comment type="caution">
    <text evidence="2">The sequence shown here is derived from an EMBL/GenBank/DDBJ whole genome shotgun (WGS) entry which is preliminary data.</text>
</comment>
<sequence length="142" mass="16077">MIFSKIHRQYPHLPNGTNLAEAPVLARPCGNRVGAERGTVWREGWAAVGPSLFFRLRLHKDFLYSFWTDRQKNAPAFLAGRPQFRKRRYLVSAGNPAQRTRQALEHFIDIAVADRQRQRKAQTVRAARRSAGAPSAPLPPPP</sequence>